<dbReference type="RefSeq" id="WP_060192327.1">
    <property type="nucleotide sequence ID" value="NZ_LPHD01000049.1"/>
</dbReference>
<protein>
    <recommendedName>
        <fullName evidence="2">Aspartate/ornithine carbamoyltransferase carbamoyl-P binding domain-containing protein</fullName>
    </recommendedName>
</protein>
<dbReference type="InterPro" id="IPR006132">
    <property type="entry name" value="Asp/Orn_carbamoyltranf_P-bd"/>
</dbReference>
<dbReference type="PANTHER" id="PTHR45753:SF6">
    <property type="entry name" value="ASPARTATE CARBAMOYLTRANSFERASE"/>
    <property type="match status" value="1"/>
</dbReference>
<dbReference type="GO" id="GO:0016597">
    <property type="term" value="F:amino acid binding"/>
    <property type="evidence" value="ECO:0007669"/>
    <property type="project" value="InterPro"/>
</dbReference>
<dbReference type="AlphaFoldDB" id="A0A106QBK4"/>
<dbReference type="GO" id="GO:0006520">
    <property type="term" value="P:amino acid metabolic process"/>
    <property type="evidence" value="ECO:0007669"/>
    <property type="project" value="InterPro"/>
</dbReference>
<dbReference type="EMBL" id="LPHD01000049">
    <property type="protein sequence ID" value="KWA83974.1"/>
    <property type="molecule type" value="Genomic_DNA"/>
</dbReference>
<proteinExistence type="predicted"/>
<organism evidence="3 4">
    <name type="scientific">Burkholderia ubonensis</name>
    <dbReference type="NCBI Taxonomy" id="101571"/>
    <lineage>
        <taxon>Bacteria</taxon>
        <taxon>Pseudomonadati</taxon>
        <taxon>Pseudomonadota</taxon>
        <taxon>Betaproteobacteria</taxon>
        <taxon>Burkholderiales</taxon>
        <taxon>Burkholderiaceae</taxon>
        <taxon>Burkholderia</taxon>
        <taxon>Burkholderia cepacia complex</taxon>
    </lineage>
</organism>
<dbReference type="SUPFAM" id="SSF53671">
    <property type="entry name" value="Aspartate/ornithine carbamoyltransferase"/>
    <property type="match status" value="1"/>
</dbReference>
<evidence type="ECO:0000259" key="2">
    <source>
        <dbReference type="Pfam" id="PF02729"/>
    </source>
</evidence>
<dbReference type="GO" id="GO:0005829">
    <property type="term" value="C:cytosol"/>
    <property type="evidence" value="ECO:0007669"/>
    <property type="project" value="TreeGrafter"/>
</dbReference>
<dbReference type="Gene3D" id="3.40.50.1370">
    <property type="entry name" value="Aspartate/ornithine carbamoyltransferase"/>
    <property type="match status" value="2"/>
</dbReference>
<reference evidence="3 4" key="1">
    <citation type="submission" date="2015-11" db="EMBL/GenBank/DDBJ databases">
        <title>Expanding the genomic diversity of Burkholderia species for the development of highly accurate diagnostics.</title>
        <authorList>
            <person name="Sahl J."/>
            <person name="Keim P."/>
            <person name="Wagner D."/>
        </authorList>
    </citation>
    <scope>NUCLEOTIDE SEQUENCE [LARGE SCALE GENOMIC DNA]</scope>
    <source>
        <strain evidence="3 4">MSMB2087WGS</strain>
    </source>
</reference>
<comment type="caution">
    <text evidence="3">The sequence shown here is derived from an EMBL/GenBank/DDBJ whole genome shotgun (WGS) entry which is preliminary data.</text>
</comment>
<evidence type="ECO:0000313" key="4">
    <source>
        <dbReference type="Proteomes" id="UP000060630"/>
    </source>
</evidence>
<dbReference type="InterPro" id="IPR036901">
    <property type="entry name" value="Asp/Orn_carbamoylTrfase_sf"/>
</dbReference>
<accession>A0A106QBK4</accession>
<sequence>MGRNLLSIHDLTNFELEALTDPAFKRQDEAPLMRGTLAFLFLQPSLRTMSSFANAGALLGLSPVPLRTTGDAFRDQVDLEDEIEQLGLNSRCVIARTTSPLRRARFENMRAPLVNAGDGTNEHPTQTLIDLTTLRQLGLEGKHVVLMGNVRDYRVHHSLVAGLVKLGMCTVELLHPKDMPMPAQYLPAGVRCTEASTAEEVNDVLSRADFVYLTPSQFFNVPHLDFGDVFSLNLAKAQRVLKADAKILHPFPRLKELAFDLDNTSFDGYHLETSLATPVRRRLLAWLLQE</sequence>
<dbReference type="PANTHER" id="PTHR45753">
    <property type="entry name" value="ORNITHINE CARBAMOYLTRANSFERASE, MITOCHONDRIAL"/>
    <property type="match status" value="1"/>
</dbReference>
<keyword evidence="1" id="KW-0808">Transferase</keyword>
<evidence type="ECO:0000313" key="3">
    <source>
        <dbReference type="EMBL" id="KWA83974.1"/>
    </source>
</evidence>
<dbReference type="InterPro" id="IPR006130">
    <property type="entry name" value="Asp/Orn_carbamoylTrfase"/>
</dbReference>
<evidence type="ECO:0000256" key="1">
    <source>
        <dbReference type="ARBA" id="ARBA00022679"/>
    </source>
</evidence>
<dbReference type="Proteomes" id="UP000060630">
    <property type="component" value="Unassembled WGS sequence"/>
</dbReference>
<feature type="domain" description="Aspartate/ornithine carbamoyltransferase carbamoyl-P binding" evidence="2">
    <location>
        <begin position="3"/>
        <end position="136"/>
    </location>
</feature>
<gene>
    <name evidence="3" type="ORF">WL29_21655</name>
</gene>
<name>A0A106QBK4_9BURK</name>
<dbReference type="PRINTS" id="PR00101">
    <property type="entry name" value="ATCASE"/>
</dbReference>
<dbReference type="PRINTS" id="PR00100">
    <property type="entry name" value="AOTCASE"/>
</dbReference>
<dbReference type="Pfam" id="PF02729">
    <property type="entry name" value="OTCace_N"/>
    <property type="match status" value="1"/>
</dbReference>
<dbReference type="GO" id="GO:0016743">
    <property type="term" value="F:carboxyl- or carbamoyltransferase activity"/>
    <property type="evidence" value="ECO:0007669"/>
    <property type="project" value="InterPro"/>
</dbReference>